<evidence type="ECO:0000256" key="2">
    <source>
        <dbReference type="ARBA" id="ARBA00006375"/>
    </source>
</evidence>
<dbReference type="STRING" id="431595.K3WY62"/>
<dbReference type="GO" id="GO:0000064">
    <property type="term" value="F:L-ornithine transmembrane transporter activity"/>
    <property type="evidence" value="ECO:0007669"/>
    <property type="project" value="TreeGrafter"/>
</dbReference>
<feature type="transmembrane region" description="Helical" evidence="11">
    <location>
        <begin position="205"/>
        <end position="225"/>
    </location>
</feature>
<dbReference type="GO" id="GO:0005471">
    <property type="term" value="F:ATP:ADP antiporter activity"/>
    <property type="evidence" value="ECO:0007669"/>
    <property type="project" value="InterPro"/>
</dbReference>
<dbReference type="InterPro" id="IPR018108">
    <property type="entry name" value="MCP_transmembrane"/>
</dbReference>
<dbReference type="Gene3D" id="1.50.40.10">
    <property type="entry name" value="Mitochondrial carrier domain"/>
    <property type="match status" value="2"/>
</dbReference>
<evidence type="ECO:0000256" key="8">
    <source>
        <dbReference type="ARBA" id="ARBA00023136"/>
    </source>
</evidence>
<dbReference type="Pfam" id="PF00153">
    <property type="entry name" value="Mito_carr"/>
    <property type="match status" value="3"/>
</dbReference>
<feature type="repeat" description="Solcar" evidence="9">
    <location>
        <begin position="204"/>
        <end position="288"/>
    </location>
</feature>
<dbReference type="SUPFAM" id="SSF103506">
    <property type="entry name" value="Mitochondrial carrier"/>
    <property type="match status" value="1"/>
</dbReference>
<feature type="transmembrane region" description="Helical" evidence="11">
    <location>
        <begin position="166"/>
        <end position="185"/>
    </location>
</feature>
<dbReference type="EnsemblProtists" id="PYU1_T009911">
    <property type="protein sequence ID" value="PYU1_T009911"/>
    <property type="gene ID" value="PYU1_G009893"/>
</dbReference>
<evidence type="ECO:0000313" key="13">
    <source>
        <dbReference type="Proteomes" id="UP000019132"/>
    </source>
</evidence>
<dbReference type="OMA" id="IGHISFR"/>
<keyword evidence="8 9" id="KW-0472">Membrane</keyword>
<evidence type="ECO:0000256" key="7">
    <source>
        <dbReference type="ARBA" id="ARBA00023128"/>
    </source>
</evidence>
<dbReference type="Proteomes" id="UP000019132">
    <property type="component" value="Unassembled WGS sequence"/>
</dbReference>
<dbReference type="AlphaFoldDB" id="K3WY62"/>
<evidence type="ECO:0000256" key="5">
    <source>
        <dbReference type="ARBA" id="ARBA00022737"/>
    </source>
</evidence>
<dbReference type="GO" id="GO:1990575">
    <property type="term" value="P:mitochondrial L-ornithine transmembrane transport"/>
    <property type="evidence" value="ECO:0007669"/>
    <property type="project" value="TreeGrafter"/>
</dbReference>
<keyword evidence="5" id="KW-0677">Repeat</keyword>
<keyword evidence="4 9" id="KW-0812">Transmembrane</keyword>
<keyword evidence="6 11" id="KW-1133">Transmembrane helix</keyword>
<keyword evidence="7" id="KW-0496">Mitochondrion</keyword>
<dbReference type="PANTHER" id="PTHR45624:SF12">
    <property type="entry name" value="MITOCHONDRIAL ORNITHINE TRANSPORTER 1"/>
    <property type="match status" value="1"/>
</dbReference>
<dbReference type="VEuPathDB" id="FungiDB:PYU1_G009893"/>
<evidence type="ECO:0000256" key="9">
    <source>
        <dbReference type="PROSITE-ProRule" id="PRU00282"/>
    </source>
</evidence>
<dbReference type="InParanoid" id="K3WY62"/>
<dbReference type="InterPro" id="IPR002113">
    <property type="entry name" value="ADT_euk_type"/>
</dbReference>
<reference evidence="13" key="1">
    <citation type="journal article" date="2010" name="Genome Biol.">
        <title>Genome sequence of the necrotrophic plant pathogen Pythium ultimum reveals original pathogenicity mechanisms and effector repertoire.</title>
        <authorList>
            <person name="Levesque C.A."/>
            <person name="Brouwer H."/>
            <person name="Cano L."/>
            <person name="Hamilton J.P."/>
            <person name="Holt C."/>
            <person name="Huitema E."/>
            <person name="Raffaele S."/>
            <person name="Robideau G.P."/>
            <person name="Thines M."/>
            <person name="Win J."/>
            <person name="Zerillo M.M."/>
            <person name="Beakes G.W."/>
            <person name="Boore J.L."/>
            <person name="Busam D."/>
            <person name="Dumas B."/>
            <person name="Ferriera S."/>
            <person name="Fuerstenberg S.I."/>
            <person name="Gachon C.M."/>
            <person name="Gaulin E."/>
            <person name="Govers F."/>
            <person name="Grenville-Briggs L."/>
            <person name="Horner N."/>
            <person name="Hostetler J."/>
            <person name="Jiang R.H."/>
            <person name="Johnson J."/>
            <person name="Krajaejun T."/>
            <person name="Lin H."/>
            <person name="Meijer H.J."/>
            <person name="Moore B."/>
            <person name="Morris P."/>
            <person name="Phuntmart V."/>
            <person name="Puiu D."/>
            <person name="Shetty J."/>
            <person name="Stajich J.E."/>
            <person name="Tripathy S."/>
            <person name="Wawra S."/>
            <person name="van West P."/>
            <person name="Whitty B.R."/>
            <person name="Coutinho P.M."/>
            <person name="Henrissat B."/>
            <person name="Martin F."/>
            <person name="Thomas P.D."/>
            <person name="Tyler B.M."/>
            <person name="De Vries R.P."/>
            <person name="Kamoun S."/>
            <person name="Yandell M."/>
            <person name="Tisserat N."/>
            <person name="Buell C.R."/>
        </authorList>
    </citation>
    <scope>NUCLEOTIDE SEQUENCE</scope>
    <source>
        <strain evidence="13">DAOM:BR144</strain>
    </source>
</reference>
<keyword evidence="13" id="KW-1185">Reference proteome</keyword>
<protein>
    <recommendedName>
        <fullName evidence="14">Mitochondrial carrier protein</fullName>
    </recommendedName>
</protein>
<reference evidence="12" key="3">
    <citation type="submission" date="2015-02" db="UniProtKB">
        <authorList>
            <consortium name="EnsemblProtists"/>
        </authorList>
    </citation>
    <scope>IDENTIFICATION</scope>
    <source>
        <strain evidence="12">DAOM BR144</strain>
    </source>
</reference>
<dbReference type="EMBL" id="GL376624">
    <property type="status" value="NOT_ANNOTATED_CDS"/>
    <property type="molecule type" value="Genomic_DNA"/>
</dbReference>
<evidence type="ECO:0000313" key="12">
    <source>
        <dbReference type="EnsemblProtists" id="PYU1_T009911"/>
    </source>
</evidence>
<proteinExistence type="inferred from homology"/>
<evidence type="ECO:0000256" key="4">
    <source>
        <dbReference type="ARBA" id="ARBA00022692"/>
    </source>
</evidence>
<dbReference type="GO" id="GO:0005743">
    <property type="term" value="C:mitochondrial inner membrane"/>
    <property type="evidence" value="ECO:0007669"/>
    <property type="project" value="InterPro"/>
</dbReference>
<dbReference type="GO" id="GO:0140021">
    <property type="term" value="P:mitochondrial ADP transmembrane transport"/>
    <property type="evidence" value="ECO:0007669"/>
    <property type="project" value="InterPro"/>
</dbReference>
<comment type="similarity">
    <text evidence="2 10">Belongs to the mitochondrial carrier (TC 2.A.29) family.</text>
</comment>
<feature type="repeat" description="Solcar" evidence="9">
    <location>
        <begin position="1"/>
        <end position="87"/>
    </location>
</feature>
<evidence type="ECO:0008006" key="14">
    <source>
        <dbReference type="Google" id="ProtNLM"/>
    </source>
</evidence>
<sequence>MVDARDTLATTVGGFCSVYLGLPFGVVKTRLQTQGTVKSYNGMIHCFKRIAAEEGMASLWKGAVPAFSSSVLACATTSSVSSIAKSAGLALHARKQLGYYDDPMLDEAIVGTATSVFLATAIAPAELIQTKLQFQRGRLGTGEYRGPWDCLQKVLRHEGARGLYRGYSGLLLLYVPANLLFIGSHKAYMSAFAKWQHTEPTKESYPLYTLASLGLAAVTAWNVLYPADVLKAQMQTASDGVLSLRGAAKRVYAQHGIRGFYRGWSVGAMYSLSWTGTFVIGVMTTQHFFGTPEDNK</sequence>
<dbReference type="InterPro" id="IPR023395">
    <property type="entry name" value="MCP_dom_sf"/>
</dbReference>
<evidence type="ECO:0000256" key="1">
    <source>
        <dbReference type="ARBA" id="ARBA00004225"/>
    </source>
</evidence>
<comment type="subcellular location">
    <subcellularLocation>
        <location evidence="1">Mitochondrion membrane</location>
        <topology evidence="1">Multi-pass membrane protein</topology>
    </subcellularLocation>
</comment>
<evidence type="ECO:0000256" key="3">
    <source>
        <dbReference type="ARBA" id="ARBA00022448"/>
    </source>
</evidence>
<dbReference type="PRINTS" id="PR00927">
    <property type="entry name" value="ADPTRNSLCASE"/>
</dbReference>
<feature type="repeat" description="Solcar" evidence="9">
    <location>
        <begin position="102"/>
        <end position="191"/>
    </location>
</feature>
<name>K3WY62_GLOUD</name>
<dbReference type="HOGENOM" id="CLU_015166_16_0_1"/>
<reference evidence="13" key="2">
    <citation type="submission" date="2010-04" db="EMBL/GenBank/DDBJ databases">
        <authorList>
            <person name="Buell R."/>
            <person name="Hamilton J."/>
            <person name="Hostetler J."/>
        </authorList>
    </citation>
    <scope>NUCLEOTIDE SEQUENCE [LARGE SCALE GENOMIC DNA]</scope>
    <source>
        <strain evidence="13">DAOM:BR144</strain>
    </source>
</reference>
<evidence type="ECO:0000256" key="6">
    <source>
        <dbReference type="ARBA" id="ARBA00022989"/>
    </source>
</evidence>
<dbReference type="GO" id="GO:1990544">
    <property type="term" value="P:mitochondrial ATP transmembrane transport"/>
    <property type="evidence" value="ECO:0007669"/>
    <property type="project" value="InterPro"/>
</dbReference>
<dbReference type="InterPro" id="IPR050567">
    <property type="entry name" value="Mitochondrial_Carrier"/>
</dbReference>
<dbReference type="PROSITE" id="PS50920">
    <property type="entry name" value="SOLCAR"/>
    <property type="match status" value="3"/>
</dbReference>
<evidence type="ECO:0000256" key="11">
    <source>
        <dbReference type="SAM" id="Phobius"/>
    </source>
</evidence>
<accession>K3WY62</accession>
<dbReference type="PANTHER" id="PTHR45624">
    <property type="entry name" value="MITOCHONDRIAL BASIC AMINO ACIDS TRANSPORTER-RELATED"/>
    <property type="match status" value="1"/>
</dbReference>
<dbReference type="eggNOG" id="KOG0758">
    <property type="taxonomic scope" value="Eukaryota"/>
</dbReference>
<evidence type="ECO:0000256" key="10">
    <source>
        <dbReference type="RuleBase" id="RU000488"/>
    </source>
</evidence>
<organism evidence="12 13">
    <name type="scientific">Globisporangium ultimum (strain ATCC 200006 / CBS 805.95 / DAOM BR144)</name>
    <name type="common">Pythium ultimum</name>
    <dbReference type="NCBI Taxonomy" id="431595"/>
    <lineage>
        <taxon>Eukaryota</taxon>
        <taxon>Sar</taxon>
        <taxon>Stramenopiles</taxon>
        <taxon>Oomycota</taxon>
        <taxon>Peronosporomycetes</taxon>
        <taxon>Pythiales</taxon>
        <taxon>Pythiaceae</taxon>
        <taxon>Globisporangium</taxon>
    </lineage>
</organism>
<keyword evidence="3 10" id="KW-0813">Transport</keyword>